<evidence type="ECO:0000256" key="1">
    <source>
        <dbReference type="SAM" id="MobiDB-lite"/>
    </source>
</evidence>
<gene>
    <name evidence="3" type="ORF">PGQ11_011251</name>
</gene>
<accession>A0ABR2HZ26</accession>
<keyword evidence="4" id="KW-1185">Reference proteome</keyword>
<protein>
    <submittedName>
        <fullName evidence="3">PKS-NRPS hybrid synthetase</fullName>
    </submittedName>
</protein>
<evidence type="ECO:0000313" key="4">
    <source>
        <dbReference type="Proteomes" id="UP001390339"/>
    </source>
</evidence>
<dbReference type="EMBL" id="JAPCWZ010000007">
    <property type="protein sequence ID" value="KAK8855339.1"/>
    <property type="molecule type" value="Genomic_DNA"/>
</dbReference>
<proteinExistence type="predicted"/>
<comment type="caution">
    <text evidence="3">The sequence shown here is derived from an EMBL/GenBank/DDBJ whole genome shotgun (WGS) entry which is preliminary data.</text>
</comment>
<dbReference type="PANTHER" id="PTHR31569:SF4">
    <property type="entry name" value="SWIM-TYPE DOMAIN-CONTAINING PROTEIN"/>
    <property type="match status" value="1"/>
</dbReference>
<feature type="domain" description="MULE transposase" evidence="2">
    <location>
        <begin position="228"/>
        <end position="323"/>
    </location>
</feature>
<dbReference type="InterPro" id="IPR018289">
    <property type="entry name" value="MULE_transposase_dom"/>
</dbReference>
<name>A0ABR2HZ26_9PEZI</name>
<feature type="region of interest" description="Disordered" evidence="1">
    <location>
        <begin position="50"/>
        <end position="80"/>
    </location>
</feature>
<sequence length="427" mass="49341">MESNHQFPPDRLPPEGVYESRDAVFKAINAWEAPRGYAFINGRSTKEKTGRHSVTYLCDRRTQPPNASKQRQRKTSSRGTGCEFSVLAKKSFDRMTWTLRHRPDQRFHRHNHEPSQHPSAHSVHRMLSIDDVVHFTNLTNAGVAPKEIRTYIRQNTASIATQQDVYNRIADARREMCEGQSTINALVNQIDREGFWSRVQLDPDNRATAILFAHPESLAYLQAYPGTIILDCTYKTNKYKMPLLDIIGVDASQRSFCIAFAFLSGESQEDFVWALERLKSLFEISHSRLPSVVLTDRCLACMNAVATWFPSATSLLCLWHANKAVLRYCQPVSTRQQVQGQQQNLEAWKLFYHDWHQIIKSSTKEIFNNRLFEFKQKYTATHIEEVAYIKTTWLDLYKEKLVKAWVDQHPHFGNVVTSRVEGIHTLL</sequence>
<dbReference type="PANTHER" id="PTHR31569">
    <property type="entry name" value="SWIM-TYPE DOMAIN-CONTAINING PROTEIN"/>
    <property type="match status" value="1"/>
</dbReference>
<organism evidence="3 4">
    <name type="scientific">Apiospora arundinis</name>
    <dbReference type="NCBI Taxonomy" id="335852"/>
    <lineage>
        <taxon>Eukaryota</taxon>
        <taxon>Fungi</taxon>
        <taxon>Dikarya</taxon>
        <taxon>Ascomycota</taxon>
        <taxon>Pezizomycotina</taxon>
        <taxon>Sordariomycetes</taxon>
        <taxon>Xylariomycetidae</taxon>
        <taxon>Amphisphaeriales</taxon>
        <taxon>Apiosporaceae</taxon>
        <taxon>Apiospora</taxon>
    </lineage>
</organism>
<dbReference type="Pfam" id="PF10551">
    <property type="entry name" value="MULE"/>
    <property type="match status" value="1"/>
</dbReference>
<dbReference type="InterPro" id="IPR052579">
    <property type="entry name" value="Zinc_finger_SWIM"/>
</dbReference>
<evidence type="ECO:0000259" key="2">
    <source>
        <dbReference type="Pfam" id="PF10551"/>
    </source>
</evidence>
<dbReference type="Proteomes" id="UP001390339">
    <property type="component" value="Unassembled WGS sequence"/>
</dbReference>
<evidence type="ECO:0000313" key="3">
    <source>
        <dbReference type="EMBL" id="KAK8855339.1"/>
    </source>
</evidence>
<reference evidence="3 4" key="1">
    <citation type="journal article" date="2024" name="IMA Fungus">
        <title>Apiospora arundinis, a panoply of carbohydrate-active enzymes and secondary metabolites.</title>
        <authorList>
            <person name="Sorensen T."/>
            <person name="Petersen C."/>
            <person name="Muurmann A.T."/>
            <person name="Christiansen J.V."/>
            <person name="Brundto M.L."/>
            <person name="Overgaard C.K."/>
            <person name="Boysen A.T."/>
            <person name="Wollenberg R.D."/>
            <person name="Larsen T.O."/>
            <person name="Sorensen J.L."/>
            <person name="Nielsen K.L."/>
            <person name="Sondergaard T.E."/>
        </authorList>
    </citation>
    <scope>NUCLEOTIDE SEQUENCE [LARGE SCALE GENOMIC DNA]</scope>
    <source>
        <strain evidence="3 4">AAU 773</strain>
    </source>
</reference>